<dbReference type="Gene3D" id="1.20.1420.30">
    <property type="entry name" value="NCX, central ion-binding region"/>
    <property type="match status" value="1"/>
</dbReference>
<dbReference type="PANTHER" id="PTHR10846">
    <property type="entry name" value="SODIUM/POTASSIUM/CALCIUM EXCHANGER"/>
    <property type="match status" value="1"/>
</dbReference>
<name>A0A1Y6BB37_9PROT</name>
<dbReference type="STRING" id="560819.SAMN05428998_101407"/>
<dbReference type="PANTHER" id="PTHR10846:SF8">
    <property type="entry name" value="INNER MEMBRANE PROTEIN YRBG"/>
    <property type="match status" value="1"/>
</dbReference>
<feature type="domain" description="Sodium/calcium exchanger membrane region" evidence="6">
    <location>
        <begin position="6"/>
        <end position="142"/>
    </location>
</feature>
<proteinExistence type="predicted"/>
<feature type="transmembrane region" description="Helical" evidence="5">
    <location>
        <begin position="6"/>
        <end position="25"/>
    </location>
</feature>
<dbReference type="InterPro" id="IPR004481">
    <property type="entry name" value="K/Na/Ca-exchanger"/>
</dbReference>
<feature type="transmembrane region" description="Helical" evidence="5">
    <location>
        <begin position="104"/>
        <end position="121"/>
    </location>
</feature>
<feature type="transmembrane region" description="Helical" evidence="5">
    <location>
        <begin position="272"/>
        <end position="292"/>
    </location>
</feature>
<keyword evidence="2 5" id="KW-0812">Transmembrane</keyword>
<evidence type="ECO:0000256" key="5">
    <source>
        <dbReference type="SAM" id="Phobius"/>
    </source>
</evidence>
<keyword evidence="8" id="KW-1185">Reference proteome</keyword>
<evidence type="ECO:0000259" key="6">
    <source>
        <dbReference type="Pfam" id="PF01699"/>
    </source>
</evidence>
<dbReference type="GO" id="GO:0005886">
    <property type="term" value="C:plasma membrane"/>
    <property type="evidence" value="ECO:0007669"/>
    <property type="project" value="TreeGrafter"/>
</dbReference>
<dbReference type="NCBIfam" id="TIGR00367">
    <property type="entry name" value="calcium/sodium antiporter"/>
    <property type="match status" value="1"/>
</dbReference>
<gene>
    <name evidence="7" type="ORF">SAMN05428998_101407</name>
</gene>
<protein>
    <submittedName>
        <fullName evidence="7">Cation:H+ antiporter</fullName>
    </submittedName>
</protein>
<keyword evidence="3 5" id="KW-1133">Transmembrane helix</keyword>
<dbReference type="InterPro" id="IPR004837">
    <property type="entry name" value="NaCa_Exmemb"/>
</dbReference>
<evidence type="ECO:0000256" key="1">
    <source>
        <dbReference type="ARBA" id="ARBA00004141"/>
    </source>
</evidence>
<reference evidence="7 8" key="1">
    <citation type="submission" date="2017-04" db="EMBL/GenBank/DDBJ databases">
        <authorList>
            <person name="Afonso C.L."/>
            <person name="Miller P.J."/>
            <person name="Scott M.A."/>
            <person name="Spackman E."/>
            <person name="Goraichik I."/>
            <person name="Dimitrov K.M."/>
            <person name="Suarez D.L."/>
            <person name="Swayne D.E."/>
        </authorList>
    </citation>
    <scope>NUCLEOTIDE SEQUENCE [LARGE SCALE GENOMIC DNA]</scope>
    <source>
        <strain evidence="7 8">USBA 355</strain>
    </source>
</reference>
<evidence type="ECO:0000256" key="4">
    <source>
        <dbReference type="ARBA" id="ARBA00023136"/>
    </source>
</evidence>
<organism evidence="7 8">
    <name type="scientific">Tistlia consotensis USBA 355</name>
    <dbReference type="NCBI Taxonomy" id="560819"/>
    <lineage>
        <taxon>Bacteria</taxon>
        <taxon>Pseudomonadati</taxon>
        <taxon>Pseudomonadota</taxon>
        <taxon>Alphaproteobacteria</taxon>
        <taxon>Rhodospirillales</taxon>
        <taxon>Rhodovibrionaceae</taxon>
        <taxon>Tistlia</taxon>
    </lineage>
</organism>
<evidence type="ECO:0000313" key="8">
    <source>
        <dbReference type="Proteomes" id="UP000192917"/>
    </source>
</evidence>
<evidence type="ECO:0000256" key="3">
    <source>
        <dbReference type="ARBA" id="ARBA00022989"/>
    </source>
</evidence>
<feature type="transmembrane region" description="Helical" evidence="5">
    <location>
        <begin position="127"/>
        <end position="145"/>
    </location>
</feature>
<feature type="transmembrane region" description="Helical" evidence="5">
    <location>
        <begin position="208"/>
        <end position="231"/>
    </location>
</feature>
<dbReference type="InterPro" id="IPR044880">
    <property type="entry name" value="NCX_ion-bd_dom_sf"/>
</dbReference>
<comment type="subcellular location">
    <subcellularLocation>
        <location evidence="1">Membrane</location>
        <topology evidence="1">Multi-pass membrane protein</topology>
    </subcellularLocation>
</comment>
<feature type="transmembrane region" description="Helical" evidence="5">
    <location>
        <begin position="299"/>
        <end position="318"/>
    </location>
</feature>
<dbReference type="RefSeq" id="WP_085120751.1">
    <property type="nucleotide sequence ID" value="NZ_FWZX01000001.1"/>
</dbReference>
<feature type="transmembrane region" description="Helical" evidence="5">
    <location>
        <begin position="37"/>
        <end position="60"/>
    </location>
</feature>
<sequence length="325" mass="33463">MIYLELLIGFALLLAGGEFLVRGAVAVARRLEVSPLLVGIILVGFGTSLPELVASVKAALAGAPGIAIGNVVGSNICNILLILGATAVIYPVACPRGALLRDGSMVVAASVLVIALCYSGWLDRSEGLILVVLVVVYAVGSYLIDRRSQNAARTIHEAEVELVEPLAGSLWTGLAVTAGGIAAVILGAELLVDAAIELAEAFGVDDTVVGLTVVALGTSLPELATGLVAAFRKQSDIALGNVLGSNTFNLLGILGTTALIKPIPIPASLLGFDLWAMLGATLLLFVAAVTGWRINRQEGVLFLALYVGYIVILVSPGLHSALEMH</sequence>
<dbReference type="Pfam" id="PF01699">
    <property type="entry name" value="Na_Ca_ex"/>
    <property type="match status" value="2"/>
</dbReference>
<feature type="transmembrane region" description="Helical" evidence="5">
    <location>
        <begin position="66"/>
        <end position="92"/>
    </location>
</feature>
<keyword evidence="4 5" id="KW-0472">Membrane</keyword>
<dbReference type="GO" id="GO:0005262">
    <property type="term" value="F:calcium channel activity"/>
    <property type="evidence" value="ECO:0007669"/>
    <property type="project" value="TreeGrafter"/>
</dbReference>
<dbReference type="GO" id="GO:0006874">
    <property type="term" value="P:intracellular calcium ion homeostasis"/>
    <property type="evidence" value="ECO:0007669"/>
    <property type="project" value="TreeGrafter"/>
</dbReference>
<dbReference type="AlphaFoldDB" id="A0A1Y6BB37"/>
<feature type="transmembrane region" description="Helical" evidence="5">
    <location>
        <begin position="238"/>
        <end position="260"/>
    </location>
</feature>
<feature type="domain" description="Sodium/calcium exchanger membrane region" evidence="6">
    <location>
        <begin position="174"/>
        <end position="313"/>
    </location>
</feature>
<dbReference type="EMBL" id="FWZX01000001">
    <property type="protein sequence ID" value="SME91461.1"/>
    <property type="molecule type" value="Genomic_DNA"/>
</dbReference>
<evidence type="ECO:0000256" key="2">
    <source>
        <dbReference type="ARBA" id="ARBA00022692"/>
    </source>
</evidence>
<accession>A0A1Y6BB37</accession>
<dbReference type="Proteomes" id="UP000192917">
    <property type="component" value="Unassembled WGS sequence"/>
</dbReference>
<dbReference type="GO" id="GO:0008273">
    <property type="term" value="F:calcium, potassium:sodium antiporter activity"/>
    <property type="evidence" value="ECO:0007669"/>
    <property type="project" value="TreeGrafter"/>
</dbReference>
<evidence type="ECO:0000313" key="7">
    <source>
        <dbReference type="EMBL" id="SME91461.1"/>
    </source>
</evidence>
<feature type="transmembrane region" description="Helical" evidence="5">
    <location>
        <begin position="166"/>
        <end position="188"/>
    </location>
</feature>